<reference evidence="3" key="1">
    <citation type="journal article" date="2014" name="Front. Microbiol.">
        <title>High frequency of phylogenetically diverse reductive dehalogenase-homologous genes in deep subseafloor sedimentary metagenomes.</title>
        <authorList>
            <person name="Kawai M."/>
            <person name="Futagami T."/>
            <person name="Toyoda A."/>
            <person name="Takaki Y."/>
            <person name="Nishi S."/>
            <person name="Hori S."/>
            <person name="Arai W."/>
            <person name="Tsubouchi T."/>
            <person name="Morono Y."/>
            <person name="Uchiyama I."/>
            <person name="Ito T."/>
            <person name="Fujiyama A."/>
            <person name="Inagaki F."/>
            <person name="Takami H."/>
        </authorList>
    </citation>
    <scope>NUCLEOTIDE SEQUENCE</scope>
    <source>
        <strain evidence="3">Expedition CK06-06</strain>
    </source>
</reference>
<dbReference type="EMBL" id="BARS01054452">
    <property type="protein sequence ID" value="GAG48884.1"/>
    <property type="molecule type" value="Genomic_DNA"/>
</dbReference>
<feature type="transmembrane region" description="Helical" evidence="2">
    <location>
        <begin position="46"/>
        <end position="65"/>
    </location>
</feature>
<dbReference type="PANTHER" id="PTHR12128:SF66">
    <property type="entry name" value="4-HYDROXY-2-OXOGLUTARATE ALDOLASE, MITOCHONDRIAL"/>
    <property type="match status" value="1"/>
</dbReference>
<evidence type="ECO:0000313" key="3">
    <source>
        <dbReference type="EMBL" id="GAG48884.1"/>
    </source>
</evidence>
<keyword evidence="2" id="KW-0472">Membrane</keyword>
<dbReference type="SUPFAM" id="SSF51569">
    <property type="entry name" value="Aldolase"/>
    <property type="match status" value="1"/>
</dbReference>
<organism evidence="3">
    <name type="scientific">marine sediment metagenome</name>
    <dbReference type="NCBI Taxonomy" id="412755"/>
    <lineage>
        <taxon>unclassified sequences</taxon>
        <taxon>metagenomes</taxon>
        <taxon>ecological metagenomes</taxon>
    </lineage>
</organism>
<protein>
    <recommendedName>
        <fullName evidence="4">4-hydroxy-tetrahydrodipicolinate synthase</fullName>
    </recommendedName>
</protein>
<keyword evidence="1" id="KW-0456">Lyase</keyword>
<evidence type="ECO:0008006" key="4">
    <source>
        <dbReference type="Google" id="ProtNLM"/>
    </source>
</evidence>
<accession>X0XZG3</accession>
<dbReference type="InterPro" id="IPR002220">
    <property type="entry name" value="DapA-like"/>
</dbReference>
<dbReference type="GO" id="GO:0005829">
    <property type="term" value="C:cytosol"/>
    <property type="evidence" value="ECO:0007669"/>
    <property type="project" value="TreeGrafter"/>
</dbReference>
<feature type="non-terminal residue" evidence="3">
    <location>
        <position position="1"/>
    </location>
</feature>
<dbReference type="InterPro" id="IPR013785">
    <property type="entry name" value="Aldolase_TIM"/>
</dbReference>
<evidence type="ECO:0000256" key="2">
    <source>
        <dbReference type="SAM" id="Phobius"/>
    </source>
</evidence>
<dbReference type="AlphaFoldDB" id="X0XZG3"/>
<dbReference type="GO" id="GO:0008840">
    <property type="term" value="F:4-hydroxy-tetrahydrodipicolinate synthase activity"/>
    <property type="evidence" value="ECO:0007669"/>
    <property type="project" value="TreeGrafter"/>
</dbReference>
<comment type="caution">
    <text evidence="3">The sequence shown here is derived from an EMBL/GenBank/DDBJ whole genome shotgun (WGS) entry which is preliminary data.</text>
</comment>
<name>X0XZG3_9ZZZZ</name>
<sequence>GLNSPFADIDNIVGLKEASGDIAQIAKTASLCRGRLDLYSGNDDQIVPLLALGGVGVISVLANVAPKYTHDMVYSFLEGDATKATKMQLDCIPLVNALFKEVNPMPIKEALNLIGFDMGDPRLPLCNVEKSTLSLLKKELVAFGFDLMLDIAD</sequence>
<dbReference type="PANTHER" id="PTHR12128">
    <property type="entry name" value="DIHYDRODIPICOLINATE SYNTHASE"/>
    <property type="match status" value="1"/>
</dbReference>
<proteinExistence type="predicted"/>
<dbReference type="Gene3D" id="3.20.20.70">
    <property type="entry name" value="Aldolase class I"/>
    <property type="match status" value="1"/>
</dbReference>
<keyword evidence="2" id="KW-0812">Transmembrane</keyword>
<evidence type="ECO:0000256" key="1">
    <source>
        <dbReference type="ARBA" id="ARBA00023239"/>
    </source>
</evidence>
<gene>
    <name evidence="3" type="ORF">S01H1_80605</name>
</gene>
<keyword evidence="2" id="KW-1133">Transmembrane helix</keyword>
<dbReference type="Pfam" id="PF00701">
    <property type="entry name" value="DHDPS"/>
    <property type="match status" value="1"/>
</dbReference>